<dbReference type="KEGG" id="dgi:Desgi_2205"/>
<dbReference type="SMART" id="SM00138">
    <property type="entry name" value="MeTrc"/>
    <property type="match status" value="1"/>
</dbReference>
<sequence>MHINDFKTRVMATFRLDLHSYKEKQLQRRLDSYLNRLKLKNYEELFNQLTKEKDCYEKFLDFLTINVSEFFRDPQRFVELKEKYLPQLFKGRHPVKIWSAACSNGSEPYSIAIILEELGLSSRSSIHATDIDRTILNKAMEARYGHDSLKNVSEERINRFFIKQGDLYLLKDTIKKKVFYRYHNLLNNDYQKSYDLIVCRNVTIYFTREAQDEIHKKFNKSLNPGGVLFIGGSEMLFNYRELGFEKLSPCFYRKLNF</sequence>
<dbReference type="PRINTS" id="PR00996">
    <property type="entry name" value="CHERMTFRASE"/>
</dbReference>
<dbReference type="InterPro" id="IPR022642">
    <property type="entry name" value="CheR_C"/>
</dbReference>
<dbReference type="PANTHER" id="PTHR24422">
    <property type="entry name" value="CHEMOTAXIS PROTEIN METHYLTRANSFERASE"/>
    <property type="match status" value="1"/>
</dbReference>
<dbReference type="PANTHER" id="PTHR24422:SF19">
    <property type="entry name" value="CHEMOTAXIS PROTEIN METHYLTRANSFERASE"/>
    <property type="match status" value="1"/>
</dbReference>
<dbReference type="SUPFAM" id="SSF53335">
    <property type="entry name" value="S-adenosyl-L-methionine-dependent methyltransferases"/>
    <property type="match status" value="1"/>
</dbReference>
<proteinExistence type="predicted"/>
<gene>
    <name evidence="5" type="ORF">Desgi_2205</name>
</gene>
<keyword evidence="2" id="KW-0808">Transferase</keyword>
<dbReference type="Proteomes" id="UP000013520">
    <property type="component" value="Chromosome"/>
</dbReference>
<dbReference type="InterPro" id="IPR022641">
    <property type="entry name" value="CheR_N"/>
</dbReference>
<dbReference type="GO" id="GO:0032259">
    <property type="term" value="P:methylation"/>
    <property type="evidence" value="ECO:0007669"/>
    <property type="project" value="UniProtKB-KW"/>
</dbReference>
<dbReference type="InterPro" id="IPR029063">
    <property type="entry name" value="SAM-dependent_MTases_sf"/>
</dbReference>
<evidence type="ECO:0000256" key="2">
    <source>
        <dbReference type="ARBA" id="ARBA00022679"/>
    </source>
</evidence>
<organism evidence="5 6">
    <name type="scientific">Desulfoscipio gibsoniae DSM 7213</name>
    <dbReference type="NCBI Taxonomy" id="767817"/>
    <lineage>
        <taxon>Bacteria</taxon>
        <taxon>Bacillati</taxon>
        <taxon>Bacillota</taxon>
        <taxon>Clostridia</taxon>
        <taxon>Eubacteriales</taxon>
        <taxon>Desulfallaceae</taxon>
        <taxon>Desulfoscipio</taxon>
    </lineage>
</organism>
<protein>
    <submittedName>
        <fullName evidence="5">Methylase of chemotaxis methyl-accepting protein</fullName>
    </submittedName>
</protein>
<accession>R4KGB3</accession>
<keyword evidence="3" id="KW-0949">S-adenosyl-L-methionine</keyword>
<dbReference type="RefSeq" id="WP_006522065.1">
    <property type="nucleotide sequence ID" value="NC_021184.1"/>
</dbReference>
<dbReference type="InterPro" id="IPR050903">
    <property type="entry name" value="Bact_Chemotaxis_MeTrfase"/>
</dbReference>
<dbReference type="PROSITE" id="PS50123">
    <property type="entry name" value="CHER"/>
    <property type="match status" value="1"/>
</dbReference>
<feature type="domain" description="CheR-type methyltransferase" evidence="4">
    <location>
        <begin position="1"/>
        <end position="257"/>
    </location>
</feature>
<dbReference type="OrthoDB" id="9816309at2"/>
<reference evidence="5 6" key="1">
    <citation type="submission" date="2012-01" db="EMBL/GenBank/DDBJ databases">
        <title>Complete sequence of Desulfotomaculum gibsoniae DSM 7213.</title>
        <authorList>
            <consortium name="US DOE Joint Genome Institute"/>
            <person name="Lucas S."/>
            <person name="Han J."/>
            <person name="Lapidus A."/>
            <person name="Cheng J.-F."/>
            <person name="Goodwin L."/>
            <person name="Pitluck S."/>
            <person name="Peters L."/>
            <person name="Ovchinnikova G."/>
            <person name="Teshima H."/>
            <person name="Detter J.C."/>
            <person name="Han C."/>
            <person name="Tapia R."/>
            <person name="Land M."/>
            <person name="Hauser L."/>
            <person name="Kyrpides N."/>
            <person name="Ivanova N."/>
            <person name="Pagani I."/>
            <person name="Parshina S."/>
            <person name="Plugge C."/>
            <person name="Muyzer G."/>
            <person name="Kuever J."/>
            <person name="Ivanova A."/>
            <person name="Nazina T."/>
            <person name="Klenk H.-P."/>
            <person name="Brambilla E."/>
            <person name="Spring S."/>
            <person name="Stams A.F."/>
            <person name="Woyke T."/>
        </authorList>
    </citation>
    <scope>NUCLEOTIDE SEQUENCE [LARGE SCALE GENOMIC DNA]</scope>
    <source>
        <strain evidence="5 6">DSM 7213</strain>
    </source>
</reference>
<dbReference type="STRING" id="767817.Desgi_2205"/>
<dbReference type="Pfam" id="PF03705">
    <property type="entry name" value="CheR_N"/>
    <property type="match status" value="1"/>
</dbReference>
<dbReference type="CDD" id="cd02440">
    <property type="entry name" value="AdoMet_MTases"/>
    <property type="match status" value="1"/>
</dbReference>
<keyword evidence="6" id="KW-1185">Reference proteome</keyword>
<evidence type="ECO:0000259" key="4">
    <source>
        <dbReference type="PROSITE" id="PS50123"/>
    </source>
</evidence>
<dbReference type="HOGENOM" id="CLU_025854_1_1_9"/>
<dbReference type="eggNOG" id="COG1352">
    <property type="taxonomic scope" value="Bacteria"/>
</dbReference>
<dbReference type="Gene3D" id="3.40.50.150">
    <property type="entry name" value="Vaccinia Virus protein VP39"/>
    <property type="match status" value="1"/>
</dbReference>
<dbReference type="GO" id="GO:0008757">
    <property type="term" value="F:S-adenosylmethionine-dependent methyltransferase activity"/>
    <property type="evidence" value="ECO:0007669"/>
    <property type="project" value="InterPro"/>
</dbReference>
<evidence type="ECO:0000313" key="6">
    <source>
        <dbReference type="Proteomes" id="UP000013520"/>
    </source>
</evidence>
<name>R4KGB3_9FIRM</name>
<keyword evidence="1 5" id="KW-0489">Methyltransferase</keyword>
<dbReference type="SUPFAM" id="SSF47757">
    <property type="entry name" value="Chemotaxis receptor methyltransferase CheR, N-terminal domain"/>
    <property type="match status" value="1"/>
</dbReference>
<evidence type="ECO:0000313" key="5">
    <source>
        <dbReference type="EMBL" id="AGL01634.1"/>
    </source>
</evidence>
<dbReference type="EMBL" id="CP003273">
    <property type="protein sequence ID" value="AGL01634.1"/>
    <property type="molecule type" value="Genomic_DNA"/>
</dbReference>
<evidence type="ECO:0000256" key="3">
    <source>
        <dbReference type="ARBA" id="ARBA00022691"/>
    </source>
</evidence>
<evidence type="ECO:0000256" key="1">
    <source>
        <dbReference type="ARBA" id="ARBA00022603"/>
    </source>
</evidence>
<dbReference type="InterPro" id="IPR000780">
    <property type="entry name" value="CheR_MeTrfase"/>
</dbReference>
<dbReference type="AlphaFoldDB" id="R4KGB3"/>
<dbReference type="Pfam" id="PF01739">
    <property type="entry name" value="CheR"/>
    <property type="match status" value="1"/>
</dbReference>